<keyword evidence="7" id="KW-1185">Reference proteome</keyword>
<protein>
    <recommendedName>
        <fullName evidence="5">Dynactin subunit 5</fullName>
    </recommendedName>
</protein>
<dbReference type="CDD" id="cd03359">
    <property type="entry name" value="LbH_Dynactin_5"/>
    <property type="match status" value="1"/>
</dbReference>
<comment type="caution">
    <text evidence="6">The sequence shown here is derived from an EMBL/GenBank/DDBJ whole genome shotgun (WGS) entry which is preliminary data.</text>
</comment>
<name>A0AAV6V6U8_9ARAC</name>
<accession>A0AAV6V6U8</accession>
<evidence type="ECO:0000313" key="7">
    <source>
        <dbReference type="Proteomes" id="UP000827092"/>
    </source>
</evidence>
<organism evidence="6 7">
    <name type="scientific">Oedothorax gibbosus</name>
    <dbReference type="NCBI Taxonomy" id="931172"/>
    <lineage>
        <taxon>Eukaryota</taxon>
        <taxon>Metazoa</taxon>
        <taxon>Ecdysozoa</taxon>
        <taxon>Arthropoda</taxon>
        <taxon>Chelicerata</taxon>
        <taxon>Arachnida</taxon>
        <taxon>Araneae</taxon>
        <taxon>Araneomorphae</taxon>
        <taxon>Entelegynae</taxon>
        <taxon>Araneoidea</taxon>
        <taxon>Linyphiidae</taxon>
        <taxon>Erigoninae</taxon>
        <taxon>Oedothorax</taxon>
    </lineage>
</organism>
<dbReference type="Pfam" id="PF21711">
    <property type="entry name" value="DCTN5"/>
    <property type="match status" value="1"/>
</dbReference>
<dbReference type="Proteomes" id="UP000827092">
    <property type="component" value="Unassembled WGS sequence"/>
</dbReference>
<evidence type="ECO:0000256" key="4">
    <source>
        <dbReference type="ARBA" id="ARBA00034706"/>
    </source>
</evidence>
<evidence type="ECO:0000256" key="3">
    <source>
        <dbReference type="ARBA" id="ARBA00023212"/>
    </source>
</evidence>
<keyword evidence="3" id="KW-0206">Cytoskeleton</keyword>
<evidence type="ECO:0000256" key="1">
    <source>
        <dbReference type="ARBA" id="ARBA00004245"/>
    </source>
</evidence>
<dbReference type="PANTHER" id="PTHR46126:SF1">
    <property type="entry name" value="DYNACTIN SUBUNIT 5"/>
    <property type="match status" value="1"/>
</dbReference>
<sequence length="182" mass="20516">MELEDIFYNKQEYIETISGNKISRKSVLCGSRNIVLNGMTIIQSECIIRGDLSNVRIGRYCIFSKRAVIKPPFKQFSQGVAFFPLFIGDHVFIDEDAVVNAASIGSYVSIGKNCVIGRRCVLKDCCMIADNSVVPQDTVVAAFSMYSGSPSRYTKELPQCTQDLMIDFTKQYFHHFKPLTQK</sequence>
<evidence type="ECO:0000256" key="5">
    <source>
        <dbReference type="ARBA" id="ARBA00034865"/>
    </source>
</evidence>
<dbReference type="EMBL" id="JAFNEN010000149">
    <property type="protein sequence ID" value="KAG8191946.1"/>
    <property type="molecule type" value="Genomic_DNA"/>
</dbReference>
<comment type="similarity">
    <text evidence="4">Belongs to the dynactin subunits 5/6 family. Dynactin subunit 5 subfamily.</text>
</comment>
<reference evidence="6 7" key="1">
    <citation type="journal article" date="2022" name="Nat. Ecol. Evol.">
        <title>A masculinizing supergene underlies an exaggerated male reproductive morph in a spider.</title>
        <authorList>
            <person name="Hendrickx F."/>
            <person name="De Corte Z."/>
            <person name="Sonet G."/>
            <person name="Van Belleghem S.M."/>
            <person name="Kostlbacher S."/>
            <person name="Vangestel C."/>
        </authorList>
    </citation>
    <scope>NUCLEOTIDE SEQUENCE [LARGE SCALE GENOMIC DNA]</scope>
    <source>
        <strain evidence="6">W744_W776</strain>
    </source>
</reference>
<evidence type="ECO:0000313" key="6">
    <source>
        <dbReference type="EMBL" id="KAG8191946.1"/>
    </source>
</evidence>
<keyword evidence="2" id="KW-0963">Cytoplasm</keyword>
<dbReference type="SUPFAM" id="SSF51161">
    <property type="entry name" value="Trimeric LpxA-like enzymes"/>
    <property type="match status" value="1"/>
</dbReference>
<gene>
    <name evidence="6" type="ORF">JTE90_007742</name>
</gene>
<dbReference type="Gene3D" id="2.160.10.10">
    <property type="entry name" value="Hexapeptide repeat proteins"/>
    <property type="match status" value="1"/>
</dbReference>
<proteinExistence type="inferred from homology"/>
<dbReference type="PANTHER" id="PTHR46126">
    <property type="entry name" value="DYNACTIN SUBUNIT 5"/>
    <property type="match status" value="1"/>
</dbReference>
<dbReference type="InterPro" id="IPR047125">
    <property type="entry name" value="DCTN5"/>
</dbReference>
<dbReference type="FunFam" id="2.160.10.10:FF:000014">
    <property type="entry name" value="dynactin subunit 5"/>
    <property type="match status" value="1"/>
</dbReference>
<dbReference type="InterPro" id="IPR011004">
    <property type="entry name" value="Trimer_LpxA-like_sf"/>
</dbReference>
<dbReference type="GO" id="GO:0005869">
    <property type="term" value="C:dynactin complex"/>
    <property type="evidence" value="ECO:0007669"/>
    <property type="project" value="TreeGrafter"/>
</dbReference>
<comment type="subcellular location">
    <subcellularLocation>
        <location evidence="1">Cytoplasm</location>
        <location evidence="1">Cytoskeleton</location>
    </subcellularLocation>
</comment>
<dbReference type="AlphaFoldDB" id="A0AAV6V6U8"/>
<evidence type="ECO:0000256" key="2">
    <source>
        <dbReference type="ARBA" id="ARBA00022490"/>
    </source>
</evidence>